<reference evidence="1 2" key="1">
    <citation type="submission" date="2020-02" db="EMBL/GenBank/DDBJ databases">
        <title>Draft genome sequence of Haematococcus lacustris strain NIES-144.</title>
        <authorList>
            <person name="Morimoto D."/>
            <person name="Nakagawa S."/>
            <person name="Yoshida T."/>
            <person name="Sawayama S."/>
        </authorList>
    </citation>
    <scope>NUCLEOTIDE SEQUENCE [LARGE SCALE GENOMIC DNA]</scope>
    <source>
        <strain evidence="1 2">NIES-144</strain>
    </source>
</reference>
<feature type="non-terminal residue" evidence="1">
    <location>
        <position position="29"/>
    </location>
</feature>
<organism evidence="1 2">
    <name type="scientific">Haematococcus lacustris</name>
    <name type="common">Green alga</name>
    <name type="synonym">Haematococcus pluvialis</name>
    <dbReference type="NCBI Taxonomy" id="44745"/>
    <lineage>
        <taxon>Eukaryota</taxon>
        <taxon>Viridiplantae</taxon>
        <taxon>Chlorophyta</taxon>
        <taxon>core chlorophytes</taxon>
        <taxon>Chlorophyceae</taxon>
        <taxon>CS clade</taxon>
        <taxon>Chlamydomonadales</taxon>
        <taxon>Haematococcaceae</taxon>
        <taxon>Haematococcus</taxon>
    </lineage>
</organism>
<dbReference type="AlphaFoldDB" id="A0A6A0AC22"/>
<name>A0A6A0AC22_HAELA</name>
<dbReference type="Proteomes" id="UP000485058">
    <property type="component" value="Unassembled WGS sequence"/>
</dbReference>
<protein>
    <submittedName>
        <fullName evidence="1">Uncharacterized protein</fullName>
    </submittedName>
</protein>
<dbReference type="EMBL" id="BLLF01004573">
    <property type="protein sequence ID" value="GFH29873.1"/>
    <property type="molecule type" value="Genomic_DNA"/>
</dbReference>
<gene>
    <name evidence="1" type="ORF">HaLaN_28615</name>
</gene>
<keyword evidence="2" id="KW-1185">Reference proteome</keyword>
<accession>A0A6A0AC22</accession>
<evidence type="ECO:0000313" key="2">
    <source>
        <dbReference type="Proteomes" id="UP000485058"/>
    </source>
</evidence>
<proteinExistence type="predicted"/>
<sequence>MDKIATLVVFLQVLYDLYENLYGSLWQRL</sequence>
<feature type="non-terminal residue" evidence="1">
    <location>
        <position position="1"/>
    </location>
</feature>
<comment type="caution">
    <text evidence="1">The sequence shown here is derived from an EMBL/GenBank/DDBJ whole genome shotgun (WGS) entry which is preliminary data.</text>
</comment>
<evidence type="ECO:0000313" key="1">
    <source>
        <dbReference type="EMBL" id="GFH29873.1"/>
    </source>
</evidence>